<dbReference type="EC" id="7.1.1.2" evidence="4 18"/>
<evidence type="ECO:0000256" key="12">
    <source>
        <dbReference type="ARBA" id="ARBA00022989"/>
    </source>
</evidence>
<dbReference type="GO" id="GO:0005743">
    <property type="term" value="C:mitochondrial inner membrane"/>
    <property type="evidence" value="ECO:0007669"/>
    <property type="project" value="UniProtKB-SubCell"/>
</dbReference>
<feature type="transmembrane region" description="Helical" evidence="18">
    <location>
        <begin position="253"/>
        <end position="273"/>
    </location>
</feature>
<dbReference type="GO" id="GO:0006120">
    <property type="term" value="P:mitochondrial electron transport, NADH to ubiquinone"/>
    <property type="evidence" value="ECO:0007669"/>
    <property type="project" value="InterPro"/>
</dbReference>
<feature type="transmembrane region" description="Helical" evidence="18">
    <location>
        <begin position="293"/>
        <end position="316"/>
    </location>
</feature>
<comment type="subcellular location">
    <subcellularLocation>
        <location evidence="2 18">Mitochondrion inner membrane</location>
        <topology evidence="2 18">Multi-pass membrane protein</topology>
    </subcellularLocation>
</comment>
<comment type="function">
    <text evidence="1">Core subunit of the mitochondrial membrane respiratory chain NADH dehydrogenase (Complex I) that is believed to belong to the minimal assembly required for catalysis. Complex I functions in the transfer of electrons from NADH to the respiratory chain. The immediate electron acceptor for the enzyme is believed to be ubiquinone.</text>
</comment>
<keyword evidence="14 18" id="KW-0830">Ubiquinone</keyword>
<evidence type="ECO:0000256" key="11">
    <source>
        <dbReference type="ARBA" id="ARBA00022982"/>
    </source>
</evidence>
<protein>
    <recommendedName>
        <fullName evidence="5 18">NADH-ubiquinone oxidoreductase chain 2</fullName>
        <ecNumber evidence="4 18">7.1.1.2</ecNumber>
    </recommendedName>
</protein>
<evidence type="ECO:0000256" key="10">
    <source>
        <dbReference type="ARBA" id="ARBA00022967"/>
    </source>
</evidence>
<evidence type="ECO:0000256" key="16">
    <source>
        <dbReference type="ARBA" id="ARBA00023136"/>
    </source>
</evidence>
<evidence type="ECO:0000256" key="15">
    <source>
        <dbReference type="ARBA" id="ARBA00023128"/>
    </source>
</evidence>
<dbReference type="InterPro" id="IPR001750">
    <property type="entry name" value="ND/Mrp_TM"/>
</dbReference>
<dbReference type="GO" id="GO:0008137">
    <property type="term" value="F:NADH dehydrogenase (ubiquinone) activity"/>
    <property type="evidence" value="ECO:0007669"/>
    <property type="project" value="UniProtKB-EC"/>
</dbReference>
<dbReference type="PANTHER" id="PTHR46552">
    <property type="entry name" value="NADH-UBIQUINONE OXIDOREDUCTASE CHAIN 2"/>
    <property type="match status" value="1"/>
</dbReference>
<reference evidence="20" key="1">
    <citation type="journal article" date="2018" name="J. ISSAAS">
        <title>The contribution of mitochondrial metagenomics to large-scale data mining and phylogenetic analysis of Coleoptera.</title>
        <authorList>
            <person name="Miller K."/>
            <person name="Linard B."/>
            <person name="Motyka M."/>
            <person name="Bocek M."/>
            <person name="Vogler A.P."/>
        </authorList>
    </citation>
    <scope>NUCLEOTIDE SEQUENCE</scope>
</reference>
<keyword evidence="16 18" id="KW-0472">Membrane</keyword>
<dbReference type="PRINTS" id="PR01436">
    <property type="entry name" value="NADHDHGNASE2"/>
</dbReference>
<keyword evidence="12 18" id="KW-1133">Transmembrane helix</keyword>
<evidence type="ECO:0000256" key="17">
    <source>
        <dbReference type="ARBA" id="ARBA00049551"/>
    </source>
</evidence>
<evidence type="ECO:0000256" key="3">
    <source>
        <dbReference type="ARBA" id="ARBA00007012"/>
    </source>
</evidence>
<evidence type="ECO:0000256" key="14">
    <source>
        <dbReference type="ARBA" id="ARBA00023075"/>
    </source>
</evidence>
<evidence type="ECO:0000256" key="4">
    <source>
        <dbReference type="ARBA" id="ARBA00012944"/>
    </source>
</evidence>
<evidence type="ECO:0000256" key="18">
    <source>
        <dbReference type="RuleBase" id="RU003403"/>
    </source>
</evidence>
<evidence type="ECO:0000313" key="20">
    <source>
        <dbReference type="EMBL" id="AXS65841.1"/>
    </source>
</evidence>
<dbReference type="Pfam" id="PF00361">
    <property type="entry name" value="Proton_antipo_M"/>
    <property type="match status" value="2"/>
</dbReference>
<dbReference type="InterPro" id="IPR003917">
    <property type="entry name" value="NADH_UbQ_OxRdtase_chain2"/>
</dbReference>
<evidence type="ECO:0000256" key="1">
    <source>
        <dbReference type="ARBA" id="ARBA00003257"/>
    </source>
</evidence>
<dbReference type="PANTHER" id="PTHR46552:SF1">
    <property type="entry name" value="NADH-UBIQUINONE OXIDOREDUCTASE CHAIN 2"/>
    <property type="match status" value="1"/>
</dbReference>
<dbReference type="EMBL" id="MG193445">
    <property type="protein sequence ID" value="AXS65841.1"/>
    <property type="molecule type" value="Genomic_DNA"/>
</dbReference>
<comment type="similarity">
    <text evidence="3 18">Belongs to the complex I subunit 2 family.</text>
</comment>
<geneLocation type="mitochondrion" evidence="20"/>
<dbReference type="InterPro" id="IPR050175">
    <property type="entry name" value="Complex_I_Subunit_2"/>
</dbReference>
<sequence>MFLISLFISTLIVMSSTTWLGVWLGLEINLLAMIPLMENSNNMLKTEASVKYFTTQVVASSLILLSIMMMTKTYSLTSSLIIMTAIFIKMGAAPFHFWFPSVMEGLSWNNAFIMMTWQKLAPMSIISLINPNIMMMIMIIILSMMVSGIMGINQTSLRKIMAFSSINHIGWMLAATMSSSSMWMFYFLIYMMINANLVWMFNTYKIFQFKQLMIKMDSHLKLFLILNFMSIAGIPPFLGFLPKWMVIQAMSEMYMYLMYIMSVMTLIPVFFYIRMAFTGLMIIQDNLKKESYFMKWTIACSNIMSIMGLFTMTLWFNMN</sequence>
<keyword evidence="13 18" id="KW-0520">NAD</keyword>
<feature type="transmembrane region" description="Helical" evidence="18">
    <location>
        <begin position="76"/>
        <end position="99"/>
    </location>
</feature>
<comment type="catalytic activity">
    <reaction evidence="17 18">
        <text>a ubiquinone + NADH + 5 H(+)(in) = a ubiquinol + NAD(+) + 4 H(+)(out)</text>
        <dbReference type="Rhea" id="RHEA:29091"/>
        <dbReference type="Rhea" id="RHEA-COMP:9565"/>
        <dbReference type="Rhea" id="RHEA-COMP:9566"/>
        <dbReference type="ChEBI" id="CHEBI:15378"/>
        <dbReference type="ChEBI" id="CHEBI:16389"/>
        <dbReference type="ChEBI" id="CHEBI:17976"/>
        <dbReference type="ChEBI" id="CHEBI:57540"/>
        <dbReference type="ChEBI" id="CHEBI:57945"/>
        <dbReference type="EC" id="7.1.1.2"/>
    </reaction>
</comment>
<keyword evidence="10 18" id="KW-1278">Translocase</keyword>
<feature type="transmembrane region" description="Helical" evidence="18">
    <location>
        <begin position="6"/>
        <end position="31"/>
    </location>
</feature>
<dbReference type="AlphaFoldDB" id="A0A346RIE4"/>
<proteinExistence type="inferred from homology"/>
<keyword evidence="6" id="KW-0813">Transport</keyword>
<evidence type="ECO:0000259" key="19">
    <source>
        <dbReference type="Pfam" id="PF00361"/>
    </source>
</evidence>
<keyword evidence="8 18" id="KW-0812">Transmembrane</keyword>
<keyword evidence="11 18" id="KW-0249">Electron transport</keyword>
<keyword evidence="15 18" id="KW-0496">Mitochondrion</keyword>
<evidence type="ECO:0000256" key="2">
    <source>
        <dbReference type="ARBA" id="ARBA00004448"/>
    </source>
</evidence>
<evidence type="ECO:0000256" key="13">
    <source>
        <dbReference type="ARBA" id="ARBA00023027"/>
    </source>
</evidence>
<keyword evidence="9 18" id="KW-0999">Mitochondrion inner membrane</keyword>
<accession>A0A346RIE4</accession>
<feature type="domain" description="NADH:quinone oxidoreductase/Mrp antiporter transmembrane" evidence="19">
    <location>
        <begin position="16"/>
        <end position="72"/>
    </location>
</feature>
<evidence type="ECO:0000256" key="7">
    <source>
        <dbReference type="ARBA" id="ARBA00022660"/>
    </source>
</evidence>
<feature type="domain" description="NADH:quinone oxidoreductase/Mrp antiporter transmembrane" evidence="19">
    <location>
        <begin position="76"/>
        <end position="265"/>
    </location>
</feature>
<organism evidence="20">
    <name type="scientific">Histeroidea sp. 3 KM-2017</name>
    <dbReference type="NCBI Taxonomy" id="2219436"/>
    <lineage>
        <taxon>Eukaryota</taxon>
        <taxon>Metazoa</taxon>
        <taxon>Ecdysozoa</taxon>
        <taxon>Arthropoda</taxon>
        <taxon>Hexapoda</taxon>
        <taxon>Insecta</taxon>
        <taxon>Pterygota</taxon>
        <taxon>Neoptera</taxon>
        <taxon>Endopterygota</taxon>
        <taxon>Coleoptera</taxon>
        <taxon>Polyphaga</taxon>
        <taxon>Staphyliniformia</taxon>
    </lineage>
</organism>
<feature type="transmembrane region" description="Helical" evidence="18">
    <location>
        <begin position="183"/>
        <end position="201"/>
    </location>
</feature>
<comment type="function">
    <text evidence="18">Core subunit of the mitochondrial membrane respiratory chain NADH dehydrogenase (Complex I) which catalyzes electron transfer from NADH through the respiratory chain, using ubiquinone as an electron acceptor. Essential for the catalytic activity and assembly of complex I.</text>
</comment>
<evidence type="ECO:0000256" key="6">
    <source>
        <dbReference type="ARBA" id="ARBA00022448"/>
    </source>
</evidence>
<feature type="transmembrane region" description="Helical" evidence="18">
    <location>
        <begin position="52"/>
        <end position="70"/>
    </location>
</feature>
<name>A0A346RIE4_9COLE</name>
<evidence type="ECO:0000256" key="5">
    <source>
        <dbReference type="ARBA" id="ARBA00021008"/>
    </source>
</evidence>
<evidence type="ECO:0000256" key="8">
    <source>
        <dbReference type="ARBA" id="ARBA00022692"/>
    </source>
</evidence>
<feature type="transmembrane region" description="Helical" evidence="18">
    <location>
        <begin position="222"/>
        <end position="241"/>
    </location>
</feature>
<keyword evidence="7 18" id="KW-0679">Respiratory chain</keyword>
<gene>
    <name evidence="20" type="primary">nad2</name>
</gene>
<evidence type="ECO:0000256" key="9">
    <source>
        <dbReference type="ARBA" id="ARBA00022792"/>
    </source>
</evidence>